<organism evidence="1 2">
    <name type="scientific">Dermatophagoides pteronyssinus</name>
    <name type="common">European house dust mite</name>
    <dbReference type="NCBI Taxonomy" id="6956"/>
    <lineage>
        <taxon>Eukaryota</taxon>
        <taxon>Metazoa</taxon>
        <taxon>Ecdysozoa</taxon>
        <taxon>Arthropoda</taxon>
        <taxon>Chelicerata</taxon>
        <taxon>Arachnida</taxon>
        <taxon>Acari</taxon>
        <taxon>Acariformes</taxon>
        <taxon>Sarcoptiformes</taxon>
        <taxon>Astigmata</taxon>
        <taxon>Psoroptidia</taxon>
        <taxon>Analgoidea</taxon>
        <taxon>Pyroglyphidae</taxon>
        <taxon>Dermatophagoidinae</taxon>
        <taxon>Dermatophagoides</taxon>
    </lineage>
</organism>
<gene>
    <name evidence="1" type="ORF">DERP_013965</name>
</gene>
<accession>A0ABQ8IRM6</accession>
<reference evidence="1 2" key="1">
    <citation type="journal article" date="2018" name="J. Allergy Clin. Immunol.">
        <title>High-quality assembly of Dermatophagoides pteronyssinus genome and transcriptome reveals a wide range of novel allergens.</title>
        <authorList>
            <person name="Liu X.Y."/>
            <person name="Yang K.Y."/>
            <person name="Wang M.Q."/>
            <person name="Kwok J.S."/>
            <person name="Zeng X."/>
            <person name="Yang Z."/>
            <person name="Xiao X.J."/>
            <person name="Lau C.P."/>
            <person name="Li Y."/>
            <person name="Huang Z.M."/>
            <person name="Ba J.G."/>
            <person name="Yim A.K."/>
            <person name="Ouyang C.Y."/>
            <person name="Ngai S.M."/>
            <person name="Chan T.F."/>
            <person name="Leung E.L."/>
            <person name="Liu L."/>
            <person name="Liu Z.G."/>
            <person name="Tsui S.K."/>
        </authorList>
    </citation>
    <scope>NUCLEOTIDE SEQUENCE [LARGE SCALE GENOMIC DNA]</scope>
    <source>
        <strain evidence="1">Derp</strain>
    </source>
</reference>
<keyword evidence="2" id="KW-1185">Reference proteome</keyword>
<reference evidence="1 2" key="2">
    <citation type="journal article" date="2022" name="Mol. Biol. Evol.">
        <title>Comparative Genomics Reveals Insights into the Divergent Evolution of Astigmatic Mites and Household Pest Adaptations.</title>
        <authorList>
            <person name="Xiong Q."/>
            <person name="Wan A.T."/>
            <person name="Liu X."/>
            <person name="Fung C.S."/>
            <person name="Xiao X."/>
            <person name="Malainual N."/>
            <person name="Hou J."/>
            <person name="Wang L."/>
            <person name="Wang M."/>
            <person name="Yang K.Y."/>
            <person name="Cui Y."/>
            <person name="Leung E.L."/>
            <person name="Nong W."/>
            <person name="Shin S.K."/>
            <person name="Au S.W."/>
            <person name="Jeong K.Y."/>
            <person name="Chew F.T."/>
            <person name="Hui J.H."/>
            <person name="Leung T.F."/>
            <person name="Tungtrongchitr A."/>
            <person name="Zhong N."/>
            <person name="Liu Z."/>
            <person name="Tsui S.K."/>
        </authorList>
    </citation>
    <scope>NUCLEOTIDE SEQUENCE [LARGE SCALE GENOMIC DNA]</scope>
    <source>
        <strain evidence="1">Derp</strain>
    </source>
</reference>
<evidence type="ECO:0000313" key="1">
    <source>
        <dbReference type="EMBL" id="KAH9412983.1"/>
    </source>
</evidence>
<proteinExistence type="predicted"/>
<name>A0ABQ8IRM6_DERPT</name>
<dbReference type="EMBL" id="NJHN03000124">
    <property type="protein sequence ID" value="KAH9412983.1"/>
    <property type="molecule type" value="Genomic_DNA"/>
</dbReference>
<dbReference type="Proteomes" id="UP000887458">
    <property type="component" value="Unassembled WGS sequence"/>
</dbReference>
<protein>
    <submittedName>
        <fullName evidence="1">Uncharacterized protein</fullName>
    </submittedName>
</protein>
<comment type="caution">
    <text evidence="1">The sequence shown here is derived from an EMBL/GenBank/DDBJ whole genome shotgun (WGS) entry which is preliminary data.</text>
</comment>
<sequence>MVDDMICMVDLKCSKPPPVEQPEQQHNMIMSMIMMDIQCSSHSDYLTTLKFDPLWSSSLWLFNKISA</sequence>
<evidence type="ECO:0000313" key="2">
    <source>
        <dbReference type="Proteomes" id="UP000887458"/>
    </source>
</evidence>